<proteinExistence type="predicted"/>
<name>H0R315_9ACTN</name>
<dbReference type="InterPro" id="IPR009078">
    <property type="entry name" value="Ferritin-like_SF"/>
</dbReference>
<evidence type="ECO:0008006" key="3">
    <source>
        <dbReference type="Google" id="ProtNLM"/>
    </source>
</evidence>
<dbReference type="STRING" id="1077974.GOEFS_086_00360"/>
<dbReference type="RefSeq" id="WP_007318801.1">
    <property type="nucleotide sequence ID" value="NZ_BAEH01000086.1"/>
</dbReference>
<keyword evidence="2" id="KW-1185">Reference proteome</keyword>
<dbReference type="SUPFAM" id="SSF47240">
    <property type="entry name" value="Ferritin-like"/>
    <property type="match status" value="1"/>
</dbReference>
<reference evidence="1 2" key="1">
    <citation type="submission" date="2011-12" db="EMBL/GenBank/DDBJ databases">
        <title>Whole genome shotgun sequence of Gordonia effusa NBRC 100432.</title>
        <authorList>
            <person name="Yoshida I."/>
            <person name="Takarada H."/>
            <person name="Hosoyama A."/>
            <person name="Tsuchikane K."/>
            <person name="Katsumata H."/>
            <person name="Yamazaki S."/>
            <person name="Fujita N."/>
        </authorList>
    </citation>
    <scope>NUCLEOTIDE SEQUENCE [LARGE SCALE GENOMIC DNA]</scope>
    <source>
        <strain evidence="1 2">NBRC 100432</strain>
    </source>
</reference>
<evidence type="ECO:0000313" key="1">
    <source>
        <dbReference type="EMBL" id="GAB19466.1"/>
    </source>
</evidence>
<accession>H0R315</accession>
<dbReference type="AlphaFoldDB" id="H0R315"/>
<sequence>MAMDLDNMLTKIKDRQWALADIDWDAPGAELIDPELHAKLKPFLSDLMWIENVGARGFAAMAKKAPTPTLKSIYEHFHAEEQKHANAELALMRRWGMLDGDEIPSPNVNVQLVINWLDKHSDGMSLSFLGTVIPMLEVALDGALIKFITDEVKDPVAQEVFKRINSDESRHLAVDFEVMDILGHASTRKLAIDFVGGWVNPSLLVGLLSYMPLLNKMRDNIVAMGVDEQRLYGAMKRYKSVGERSEYARRLPMFRLVARHGGWVINRGNVPYHFAADSLVKITERIPFDLVHRKPTWSQELTYEPTA</sequence>
<dbReference type="OrthoDB" id="4511647at2"/>
<protein>
    <recommendedName>
        <fullName evidence="3">Reductase</fullName>
    </recommendedName>
</protein>
<organism evidence="1 2">
    <name type="scientific">Gordonia effusa NBRC 100432</name>
    <dbReference type="NCBI Taxonomy" id="1077974"/>
    <lineage>
        <taxon>Bacteria</taxon>
        <taxon>Bacillati</taxon>
        <taxon>Actinomycetota</taxon>
        <taxon>Actinomycetes</taxon>
        <taxon>Mycobacteriales</taxon>
        <taxon>Gordoniaceae</taxon>
        <taxon>Gordonia</taxon>
    </lineage>
</organism>
<gene>
    <name evidence="1" type="ORF">GOEFS_086_00360</name>
</gene>
<dbReference type="eggNOG" id="COG1633">
    <property type="taxonomic scope" value="Bacteria"/>
</dbReference>
<evidence type="ECO:0000313" key="2">
    <source>
        <dbReference type="Proteomes" id="UP000035034"/>
    </source>
</evidence>
<comment type="caution">
    <text evidence="1">The sequence shown here is derived from an EMBL/GenBank/DDBJ whole genome shotgun (WGS) entry which is preliminary data.</text>
</comment>
<dbReference type="Proteomes" id="UP000035034">
    <property type="component" value="Unassembled WGS sequence"/>
</dbReference>
<dbReference type="EMBL" id="BAEH01000086">
    <property type="protein sequence ID" value="GAB19466.1"/>
    <property type="molecule type" value="Genomic_DNA"/>
</dbReference>